<evidence type="ECO:0000313" key="5">
    <source>
        <dbReference type="Proteomes" id="UP001632038"/>
    </source>
</evidence>
<dbReference type="Gene3D" id="3.40.50.2000">
    <property type="entry name" value="Glycogen Phosphorylase B"/>
    <property type="match status" value="3"/>
</dbReference>
<accession>A0ABD3CV96</accession>
<comment type="caution">
    <text evidence="4">The sequence shown here is derived from an EMBL/GenBank/DDBJ whole genome shotgun (WGS) entry which is preliminary data.</text>
</comment>
<dbReference type="InterPro" id="IPR058980">
    <property type="entry name" value="Glyco_transf_N"/>
</dbReference>
<dbReference type="GO" id="GO:1901135">
    <property type="term" value="P:carbohydrate derivative metabolic process"/>
    <property type="evidence" value="ECO:0007669"/>
    <property type="project" value="UniProtKB-ARBA"/>
</dbReference>
<dbReference type="SUPFAM" id="SSF53756">
    <property type="entry name" value="UDP-Glycosyltransferase/glycogen phosphorylase"/>
    <property type="match status" value="2"/>
</dbReference>
<dbReference type="Pfam" id="PF00201">
    <property type="entry name" value="UDPGT"/>
    <property type="match status" value="2"/>
</dbReference>
<gene>
    <name evidence="4" type="ORF">CASFOL_025476</name>
</gene>
<organism evidence="4 5">
    <name type="scientific">Castilleja foliolosa</name>
    <dbReference type="NCBI Taxonomy" id="1961234"/>
    <lineage>
        <taxon>Eukaryota</taxon>
        <taxon>Viridiplantae</taxon>
        <taxon>Streptophyta</taxon>
        <taxon>Embryophyta</taxon>
        <taxon>Tracheophyta</taxon>
        <taxon>Spermatophyta</taxon>
        <taxon>Magnoliopsida</taxon>
        <taxon>eudicotyledons</taxon>
        <taxon>Gunneridae</taxon>
        <taxon>Pentapetalae</taxon>
        <taxon>asterids</taxon>
        <taxon>lamiids</taxon>
        <taxon>Lamiales</taxon>
        <taxon>Orobanchaceae</taxon>
        <taxon>Pedicularideae</taxon>
        <taxon>Castillejinae</taxon>
        <taxon>Castilleja</taxon>
    </lineage>
</organism>
<dbReference type="PANTHER" id="PTHR48044">
    <property type="entry name" value="GLYCOSYLTRANSFERASE"/>
    <property type="match status" value="1"/>
</dbReference>
<evidence type="ECO:0000259" key="3">
    <source>
        <dbReference type="Pfam" id="PF26168"/>
    </source>
</evidence>
<dbReference type="GO" id="GO:0008194">
    <property type="term" value="F:UDP-glycosyltransferase activity"/>
    <property type="evidence" value="ECO:0007669"/>
    <property type="project" value="UniProtKB-ARBA"/>
</dbReference>
<dbReference type="AlphaFoldDB" id="A0ABD3CV96"/>
<dbReference type="Pfam" id="PF26168">
    <property type="entry name" value="Glyco_transf_N"/>
    <property type="match status" value="1"/>
</dbReference>
<dbReference type="Proteomes" id="UP001632038">
    <property type="component" value="Unassembled WGS sequence"/>
</dbReference>
<reference evidence="5" key="1">
    <citation type="journal article" date="2024" name="IScience">
        <title>Strigolactones Initiate the Formation of Haustorium-like Structures in Castilleja.</title>
        <authorList>
            <person name="Buerger M."/>
            <person name="Peterson D."/>
            <person name="Chory J."/>
        </authorList>
    </citation>
    <scope>NUCLEOTIDE SEQUENCE [LARGE SCALE GENOMIC DNA]</scope>
</reference>
<evidence type="ECO:0000256" key="1">
    <source>
        <dbReference type="ARBA" id="ARBA00009995"/>
    </source>
</evidence>
<dbReference type="PANTHER" id="PTHR48044:SF23">
    <property type="entry name" value="ANTHOCYANIDIN 3-O-GLUCOSYLTRANSFERASE-LIKE"/>
    <property type="match status" value="1"/>
</dbReference>
<keyword evidence="5" id="KW-1185">Reference proteome</keyword>
<dbReference type="InterPro" id="IPR002213">
    <property type="entry name" value="UDP_glucos_trans"/>
</dbReference>
<protein>
    <recommendedName>
        <fullName evidence="3">Glycosyltransferase N-terminal domain-containing protein</fullName>
    </recommendedName>
</protein>
<evidence type="ECO:0000313" key="4">
    <source>
        <dbReference type="EMBL" id="KAL3632492.1"/>
    </source>
</evidence>
<sequence>MQILPSFLATANLRRPVFELGEKLSSTCLKLVIIYDSVMTHVVQDIYSVPNAESYCFQRISAFSLYSFIWEASGKPALSHQAQIFKDVPSIEGCFPDEFNAVSEMLASARKFNTGDIFNTSRLIEGFYVDLIGKEKKTGIDECWALGPFNPVLEKFEKKQSDDKILKWLDKQGIDNSVIFVSFGTTSCLSDEQIFEIAFGLEKSEQRFVWVLREADKGDVFEGDVRRAPLPDGFELRVKERGLIVRDWAPQLEILGHPSIGLPSWVVPDPPKTISFKRAKVYLVNTTLRRCGFISHCGWNSCMESISMGVPIIAWPMHSDQPKNAFLMTEVLKIGIQIKDWARHNEIISSDEVKKSVRRLMALEEGDEVRKKATKIGGAVRESLMEGGVTSKEMDSFIARISRQTPS</sequence>
<proteinExistence type="inferred from homology"/>
<dbReference type="EMBL" id="JAVIJP010000032">
    <property type="protein sequence ID" value="KAL3632492.1"/>
    <property type="molecule type" value="Genomic_DNA"/>
</dbReference>
<evidence type="ECO:0000256" key="2">
    <source>
        <dbReference type="ARBA" id="ARBA00022679"/>
    </source>
</evidence>
<dbReference type="CDD" id="cd03784">
    <property type="entry name" value="GT1_Gtf-like"/>
    <property type="match status" value="1"/>
</dbReference>
<keyword evidence="2" id="KW-0808">Transferase</keyword>
<name>A0ABD3CV96_9LAMI</name>
<feature type="domain" description="Glycosyltransferase N-terminal" evidence="3">
    <location>
        <begin position="2"/>
        <end position="151"/>
    </location>
</feature>
<comment type="similarity">
    <text evidence="1">Belongs to the UDP-glycosyltransferase family.</text>
</comment>